<dbReference type="PATRIC" id="fig|284581.3.peg.1025"/>
<proteinExistence type="predicted"/>
<name>A0A0M0LIC8_9BACI</name>
<organism evidence="2 3">
    <name type="scientific">Priestia koreensis</name>
    <dbReference type="NCBI Taxonomy" id="284581"/>
    <lineage>
        <taxon>Bacteria</taxon>
        <taxon>Bacillati</taxon>
        <taxon>Bacillota</taxon>
        <taxon>Bacilli</taxon>
        <taxon>Bacillales</taxon>
        <taxon>Bacillaceae</taxon>
        <taxon>Priestia</taxon>
    </lineage>
</organism>
<reference evidence="3" key="1">
    <citation type="submission" date="2015-08" db="EMBL/GenBank/DDBJ databases">
        <title>Fjat-14210 dsm16467.</title>
        <authorList>
            <person name="Liu B."/>
            <person name="Wang J."/>
            <person name="Zhu Y."/>
            <person name="Liu G."/>
            <person name="Chen Q."/>
            <person name="Chen Z."/>
            <person name="Lan J."/>
            <person name="Che J."/>
            <person name="Ge C."/>
            <person name="Shi H."/>
            <person name="Pan Z."/>
            <person name="Liu X."/>
        </authorList>
    </citation>
    <scope>NUCLEOTIDE SEQUENCE [LARGE SCALE GENOMIC DNA]</scope>
    <source>
        <strain evidence="3">DSM 16467</strain>
    </source>
</reference>
<dbReference type="InterPro" id="IPR024976">
    <property type="entry name" value="DUF3885"/>
</dbReference>
<dbReference type="STRING" id="284581.AMD01_03635"/>
<sequence length="208" mass="24855">MKTMNCSSFLEETFPDIHIEKPLFYHAPNGIRFQLGDTDQAWDQEYMSRVYKRAIALFEALHSSRDHVMLIIHLNRAEKPHNMKKALHTLKRFLRKKSIGHSTEIMIDKQQDQERKSLRLLVTCQLADMKHESLLKAIANRDLQIRPFIEGDCYFINLEKKTIYHLYDDRKLDIVSNNEQSLDPLYKNYQDWILDYDTRSQYDRKCCL</sequence>
<dbReference type="Proteomes" id="UP000037558">
    <property type="component" value="Unassembled WGS sequence"/>
</dbReference>
<accession>A0A0M0LIC8</accession>
<protein>
    <recommendedName>
        <fullName evidence="1">DUF3885 domain-containing protein</fullName>
    </recommendedName>
</protein>
<dbReference type="AlphaFoldDB" id="A0A0M0LIC8"/>
<evidence type="ECO:0000313" key="3">
    <source>
        <dbReference type="Proteomes" id="UP000037558"/>
    </source>
</evidence>
<comment type="caution">
    <text evidence="2">The sequence shown here is derived from an EMBL/GenBank/DDBJ whole genome shotgun (WGS) entry which is preliminary data.</text>
</comment>
<evidence type="ECO:0000313" key="2">
    <source>
        <dbReference type="EMBL" id="KOO50835.1"/>
    </source>
</evidence>
<feature type="domain" description="DUF3885" evidence="1">
    <location>
        <begin position="8"/>
        <end position="197"/>
    </location>
</feature>
<dbReference type="Pfam" id="PF13021">
    <property type="entry name" value="DUF3885"/>
    <property type="match status" value="1"/>
</dbReference>
<keyword evidence="3" id="KW-1185">Reference proteome</keyword>
<dbReference type="RefSeq" id="WP_053400010.1">
    <property type="nucleotide sequence ID" value="NZ_CP061868.1"/>
</dbReference>
<dbReference type="EMBL" id="LILC01000002">
    <property type="protein sequence ID" value="KOO50835.1"/>
    <property type="molecule type" value="Genomic_DNA"/>
</dbReference>
<evidence type="ECO:0000259" key="1">
    <source>
        <dbReference type="Pfam" id="PF13021"/>
    </source>
</evidence>
<gene>
    <name evidence="2" type="ORF">AMD01_03635</name>
</gene>